<sequence length="148" mass="16427">MTRSAPYPRAMTNPLIGALDDVTDLLPQANRVPQNPPIVGRTTGSGHCDRNWVEVTVTNGRMTDCRVREDAFGLDPEQLGELIQQATNRALAEHEAALVATLQQQQHTDLAQLGHQLAQISREAERGMNEYLEGMRTLLADTRREADK</sequence>
<dbReference type="Proteomes" id="UP000216311">
    <property type="component" value="Unassembled WGS sequence"/>
</dbReference>
<accession>A0A255HEA8</accession>
<protein>
    <recommendedName>
        <fullName evidence="3">YbaB/EbfC family DNA-binding protein</fullName>
    </recommendedName>
</protein>
<reference evidence="1 2" key="1">
    <citation type="submission" date="2017-07" db="EMBL/GenBank/DDBJ databases">
        <title>Draft whole genome sequences of clinical Proprionibacteriaceae strains.</title>
        <authorList>
            <person name="Bernier A.-M."/>
            <person name="Bernard K."/>
            <person name="Domingo M.-C."/>
        </authorList>
    </citation>
    <scope>NUCLEOTIDE SEQUENCE [LARGE SCALE GENOMIC DNA]</scope>
    <source>
        <strain evidence="1 2">NML 130396</strain>
    </source>
</reference>
<keyword evidence="2" id="KW-1185">Reference proteome</keyword>
<proteinExistence type="predicted"/>
<dbReference type="AlphaFoldDB" id="A0A255HEA8"/>
<evidence type="ECO:0000313" key="1">
    <source>
        <dbReference type="EMBL" id="OYO24704.1"/>
    </source>
</evidence>
<evidence type="ECO:0008006" key="3">
    <source>
        <dbReference type="Google" id="ProtNLM"/>
    </source>
</evidence>
<evidence type="ECO:0000313" key="2">
    <source>
        <dbReference type="Proteomes" id="UP000216311"/>
    </source>
</evidence>
<gene>
    <name evidence="1" type="ORF">CGZ93_03160</name>
</gene>
<name>A0A255HEA8_9ACTN</name>
<organism evidence="1 2">
    <name type="scientific">Enemella dayhoffiae</name>
    <dbReference type="NCBI Taxonomy" id="2016507"/>
    <lineage>
        <taxon>Bacteria</taxon>
        <taxon>Bacillati</taxon>
        <taxon>Actinomycetota</taxon>
        <taxon>Actinomycetes</taxon>
        <taxon>Propionibacteriales</taxon>
        <taxon>Propionibacteriaceae</taxon>
        <taxon>Enemella</taxon>
    </lineage>
</organism>
<dbReference type="InterPro" id="IPR036894">
    <property type="entry name" value="YbaB-like_sf"/>
</dbReference>
<comment type="caution">
    <text evidence="1">The sequence shown here is derived from an EMBL/GenBank/DDBJ whole genome shotgun (WGS) entry which is preliminary data.</text>
</comment>
<dbReference type="EMBL" id="NMVQ01000002">
    <property type="protein sequence ID" value="OYO24704.1"/>
    <property type="molecule type" value="Genomic_DNA"/>
</dbReference>
<dbReference type="SUPFAM" id="SSF82607">
    <property type="entry name" value="YbaB-like"/>
    <property type="match status" value="1"/>
</dbReference>
<dbReference type="Gene3D" id="3.30.1310.10">
    <property type="entry name" value="Nucleoid-associated protein YbaB-like domain"/>
    <property type="match status" value="1"/>
</dbReference>